<protein>
    <submittedName>
        <fullName evidence="3">Uncharacterized protein</fullName>
    </submittedName>
</protein>
<sequence length="222" mass="26486">MALSLTVILAMLSFQFHFVFTDGYEKPVERNRWKRALSDDDIILGLKMYERKMAGLQRKIQQQLAIMKKQKRQIDLIKYYMKRKGDDYEKEDLKGNIVTDTEKGKQNLQLMSLDNLVREVDHQEERQRKLLEELKKENTVMGDIQQRVLNNRAVCRDTHTEWKDVGSGTIRELSRQYVKCNGDELLLRFYLQKKSAAAKKVRYNYRCCRLSLKDNWQRPNDM</sequence>
<comment type="caution">
    <text evidence="3">The sequence shown here is derived from an EMBL/GenBank/DDBJ whole genome shotgun (WGS) entry which is preliminary data.</text>
</comment>
<evidence type="ECO:0000313" key="4">
    <source>
        <dbReference type="Proteomes" id="UP000225706"/>
    </source>
</evidence>
<evidence type="ECO:0000256" key="1">
    <source>
        <dbReference type="SAM" id="Coils"/>
    </source>
</evidence>
<dbReference type="OrthoDB" id="5981009at2759"/>
<accession>A0A2B4RF83</accession>
<proteinExistence type="predicted"/>
<keyword evidence="2" id="KW-0732">Signal</keyword>
<dbReference type="AlphaFoldDB" id="A0A2B4RF83"/>
<keyword evidence="1" id="KW-0175">Coiled coil</keyword>
<name>A0A2B4RF83_STYPI</name>
<feature type="chain" id="PRO_5012541238" evidence="2">
    <location>
        <begin position="22"/>
        <end position="222"/>
    </location>
</feature>
<keyword evidence="4" id="KW-1185">Reference proteome</keyword>
<evidence type="ECO:0000313" key="3">
    <source>
        <dbReference type="EMBL" id="PFX15150.1"/>
    </source>
</evidence>
<dbReference type="Proteomes" id="UP000225706">
    <property type="component" value="Unassembled WGS sequence"/>
</dbReference>
<feature type="signal peptide" evidence="2">
    <location>
        <begin position="1"/>
        <end position="21"/>
    </location>
</feature>
<feature type="coiled-coil region" evidence="1">
    <location>
        <begin position="46"/>
        <end position="73"/>
    </location>
</feature>
<gene>
    <name evidence="3" type="ORF">AWC38_SpisGene20648</name>
</gene>
<organism evidence="3 4">
    <name type="scientific">Stylophora pistillata</name>
    <name type="common">Smooth cauliflower coral</name>
    <dbReference type="NCBI Taxonomy" id="50429"/>
    <lineage>
        <taxon>Eukaryota</taxon>
        <taxon>Metazoa</taxon>
        <taxon>Cnidaria</taxon>
        <taxon>Anthozoa</taxon>
        <taxon>Hexacorallia</taxon>
        <taxon>Scleractinia</taxon>
        <taxon>Astrocoeniina</taxon>
        <taxon>Pocilloporidae</taxon>
        <taxon>Stylophora</taxon>
    </lineage>
</organism>
<evidence type="ECO:0000256" key="2">
    <source>
        <dbReference type="SAM" id="SignalP"/>
    </source>
</evidence>
<reference evidence="4" key="1">
    <citation type="journal article" date="2017" name="bioRxiv">
        <title>Comparative analysis of the genomes of Stylophora pistillata and Acropora digitifera provides evidence for extensive differences between species of corals.</title>
        <authorList>
            <person name="Voolstra C.R."/>
            <person name="Li Y."/>
            <person name="Liew Y.J."/>
            <person name="Baumgarten S."/>
            <person name="Zoccola D."/>
            <person name="Flot J.-F."/>
            <person name="Tambutte S."/>
            <person name="Allemand D."/>
            <person name="Aranda M."/>
        </authorList>
    </citation>
    <scope>NUCLEOTIDE SEQUENCE [LARGE SCALE GENOMIC DNA]</scope>
</reference>
<dbReference type="EMBL" id="LSMT01000680">
    <property type="protein sequence ID" value="PFX15150.1"/>
    <property type="molecule type" value="Genomic_DNA"/>
</dbReference>